<dbReference type="Proteomes" id="UP001589647">
    <property type="component" value="Unassembled WGS sequence"/>
</dbReference>
<dbReference type="EMBL" id="JBHMEI010000013">
    <property type="protein sequence ID" value="MFB9203320.1"/>
    <property type="molecule type" value="Genomic_DNA"/>
</dbReference>
<evidence type="ECO:0000313" key="3">
    <source>
        <dbReference type="Proteomes" id="UP001589647"/>
    </source>
</evidence>
<feature type="chain" id="PRO_5046201084" evidence="1">
    <location>
        <begin position="26"/>
        <end position="97"/>
    </location>
</feature>
<evidence type="ECO:0000256" key="1">
    <source>
        <dbReference type="SAM" id="SignalP"/>
    </source>
</evidence>
<accession>A0ABV5IGY7</accession>
<reference evidence="2 3" key="1">
    <citation type="submission" date="2024-09" db="EMBL/GenBank/DDBJ databases">
        <authorList>
            <person name="Sun Q."/>
            <person name="Mori K."/>
        </authorList>
    </citation>
    <scope>NUCLEOTIDE SEQUENCE [LARGE SCALE GENOMIC DNA]</scope>
    <source>
        <strain evidence="2 3">CCM 3426</strain>
    </source>
</reference>
<name>A0ABV5IGY7_9ACTN</name>
<proteinExistence type="predicted"/>
<keyword evidence="3" id="KW-1185">Reference proteome</keyword>
<evidence type="ECO:0000313" key="2">
    <source>
        <dbReference type="EMBL" id="MFB9203320.1"/>
    </source>
</evidence>
<dbReference type="RefSeq" id="WP_125635383.1">
    <property type="nucleotide sequence ID" value="NZ_BMRC01000002.1"/>
</dbReference>
<organism evidence="2 3">
    <name type="scientific">Nonomuraea spiralis</name>
    <dbReference type="NCBI Taxonomy" id="46182"/>
    <lineage>
        <taxon>Bacteria</taxon>
        <taxon>Bacillati</taxon>
        <taxon>Actinomycetota</taxon>
        <taxon>Actinomycetes</taxon>
        <taxon>Streptosporangiales</taxon>
        <taxon>Streptosporangiaceae</taxon>
        <taxon>Nonomuraea</taxon>
    </lineage>
</organism>
<keyword evidence="1" id="KW-0732">Signal</keyword>
<sequence length="97" mass="10481">MKANLIVAGGFAVAALFGMAGAANANVEDHSEKCGWSASDDSTGLHITPWGVSATHHDDDDCEHREHARPYHHGFNYGYWPGRSYWPGIWAGAWGGV</sequence>
<feature type="signal peptide" evidence="1">
    <location>
        <begin position="1"/>
        <end position="25"/>
    </location>
</feature>
<comment type="caution">
    <text evidence="2">The sequence shown here is derived from an EMBL/GenBank/DDBJ whole genome shotgun (WGS) entry which is preliminary data.</text>
</comment>
<protein>
    <submittedName>
        <fullName evidence="2">Uncharacterized protein</fullName>
    </submittedName>
</protein>
<gene>
    <name evidence="2" type="ORF">ACFFV7_19145</name>
</gene>